<evidence type="ECO:0000313" key="10">
    <source>
        <dbReference type="Proteomes" id="UP000254000"/>
    </source>
</evidence>
<name>A0A369M7Y6_9ACTN</name>
<evidence type="ECO:0000256" key="5">
    <source>
        <dbReference type="ARBA" id="ARBA00023027"/>
    </source>
</evidence>
<dbReference type="GO" id="GO:0015079">
    <property type="term" value="F:potassium ion transmembrane transporter activity"/>
    <property type="evidence" value="ECO:0007669"/>
    <property type="project" value="InterPro"/>
</dbReference>
<dbReference type="Proteomes" id="UP000254000">
    <property type="component" value="Unassembled WGS sequence"/>
</dbReference>
<dbReference type="InterPro" id="IPR036721">
    <property type="entry name" value="RCK_C_sf"/>
</dbReference>
<evidence type="ECO:0000313" key="9">
    <source>
        <dbReference type="EMBL" id="RDB66989.1"/>
    </source>
</evidence>
<sequence length="225" mass="24194">MYIVIAGGGKIGEYLANVLLQSGNDVAVIEENLQTADHLSIVLEGRYLVIHGDGCDSKYQEDAGIRKADVFVATTGQDDDNLVSCEIAQRVFNVPRCIARVNNPKNLRIFREVGIESVSSTTLIATLIEEETLLGSVSVASSLTHGNVVLTEITVPRMRYHSNEAGILASSVPLPENSLIAAVSPKDDDNVEVVGEETVLYPGDKAIVVADTEVLDEVRSLFKGL</sequence>
<dbReference type="GeneID" id="78358230"/>
<evidence type="ECO:0000256" key="6">
    <source>
        <dbReference type="ARBA" id="ARBA00023065"/>
    </source>
</evidence>
<evidence type="ECO:0000259" key="7">
    <source>
        <dbReference type="PROSITE" id="PS51201"/>
    </source>
</evidence>
<dbReference type="InterPro" id="IPR050721">
    <property type="entry name" value="Trk_Ktr_HKT_K-transport"/>
</dbReference>
<accession>A0A369M7Y6</accession>
<keyword evidence="3" id="KW-0633">Potassium transport</keyword>
<dbReference type="PANTHER" id="PTHR43833">
    <property type="entry name" value="POTASSIUM CHANNEL PROTEIN 2-RELATED-RELATED"/>
    <property type="match status" value="1"/>
</dbReference>
<dbReference type="PROSITE" id="PS51202">
    <property type="entry name" value="RCK_C"/>
    <property type="match status" value="1"/>
</dbReference>
<dbReference type="InterPro" id="IPR006037">
    <property type="entry name" value="RCK_C"/>
</dbReference>
<proteinExistence type="predicted"/>
<dbReference type="Pfam" id="PF02254">
    <property type="entry name" value="TrkA_N"/>
    <property type="match status" value="1"/>
</dbReference>
<keyword evidence="5" id="KW-0520">NAD</keyword>
<dbReference type="Gene3D" id="3.30.70.1450">
    <property type="entry name" value="Regulator of K+ conductance, C-terminal domain"/>
    <property type="match status" value="1"/>
</dbReference>
<organism evidence="9 10">
    <name type="scientific">Gordonibacter pamelaeae</name>
    <dbReference type="NCBI Taxonomy" id="471189"/>
    <lineage>
        <taxon>Bacteria</taxon>
        <taxon>Bacillati</taxon>
        <taxon>Actinomycetota</taxon>
        <taxon>Coriobacteriia</taxon>
        <taxon>Eggerthellales</taxon>
        <taxon>Eggerthellaceae</taxon>
        <taxon>Gordonibacter</taxon>
    </lineage>
</organism>
<evidence type="ECO:0000256" key="3">
    <source>
        <dbReference type="ARBA" id="ARBA00022538"/>
    </source>
</evidence>
<protein>
    <recommendedName>
        <fullName evidence="1">Trk system potassium uptake protein TrkA</fullName>
    </recommendedName>
</protein>
<evidence type="ECO:0000259" key="8">
    <source>
        <dbReference type="PROSITE" id="PS51202"/>
    </source>
</evidence>
<feature type="domain" description="RCK C-terminal" evidence="8">
    <location>
        <begin position="137"/>
        <end position="224"/>
    </location>
</feature>
<keyword evidence="2" id="KW-0813">Transport</keyword>
<keyword evidence="6" id="KW-0406">Ion transport</keyword>
<dbReference type="GO" id="GO:0005886">
    <property type="term" value="C:plasma membrane"/>
    <property type="evidence" value="ECO:0007669"/>
    <property type="project" value="InterPro"/>
</dbReference>
<dbReference type="InterPro" id="IPR006036">
    <property type="entry name" value="K_uptake_TrkA"/>
</dbReference>
<dbReference type="InterPro" id="IPR003148">
    <property type="entry name" value="RCK_N"/>
</dbReference>
<comment type="caution">
    <text evidence="9">The sequence shown here is derived from an EMBL/GenBank/DDBJ whole genome shotgun (WGS) entry which is preliminary data.</text>
</comment>
<dbReference type="PANTHER" id="PTHR43833:SF5">
    <property type="entry name" value="TRK SYSTEM POTASSIUM UPTAKE PROTEIN TRKA"/>
    <property type="match status" value="1"/>
</dbReference>
<reference evidence="9 10" key="1">
    <citation type="journal article" date="2018" name="Elife">
        <title>Discovery and characterization of a prevalent human gut bacterial enzyme sufficient for the inactivation of a family of plant toxins.</title>
        <authorList>
            <person name="Koppel N."/>
            <person name="Bisanz J.E."/>
            <person name="Pandelia M.E."/>
            <person name="Turnbaugh P.J."/>
            <person name="Balskus E.P."/>
        </authorList>
    </citation>
    <scope>NUCLEOTIDE SEQUENCE [LARGE SCALE GENOMIC DNA]</scope>
    <source>
        <strain evidence="9 10">3C</strain>
    </source>
</reference>
<dbReference type="Gene3D" id="3.40.50.720">
    <property type="entry name" value="NAD(P)-binding Rossmann-like Domain"/>
    <property type="match status" value="1"/>
</dbReference>
<evidence type="ECO:0000256" key="4">
    <source>
        <dbReference type="ARBA" id="ARBA00022958"/>
    </source>
</evidence>
<dbReference type="PRINTS" id="PR00335">
    <property type="entry name" value="KUPTAKETRKA"/>
</dbReference>
<evidence type="ECO:0000256" key="1">
    <source>
        <dbReference type="ARBA" id="ARBA00017378"/>
    </source>
</evidence>
<dbReference type="PROSITE" id="PS51201">
    <property type="entry name" value="RCK_N"/>
    <property type="match status" value="1"/>
</dbReference>
<keyword evidence="10" id="KW-1185">Reference proteome</keyword>
<dbReference type="OrthoDB" id="9775180at2"/>
<dbReference type="RefSeq" id="WP_015539182.1">
    <property type="nucleotide sequence ID" value="NZ_CABMMS010000001.1"/>
</dbReference>
<dbReference type="SUPFAM" id="SSF51735">
    <property type="entry name" value="NAD(P)-binding Rossmann-fold domains"/>
    <property type="match status" value="1"/>
</dbReference>
<dbReference type="AlphaFoldDB" id="A0A369M7Y6"/>
<feature type="domain" description="RCK N-terminal" evidence="7">
    <location>
        <begin position="1"/>
        <end position="119"/>
    </location>
</feature>
<evidence type="ECO:0000256" key="2">
    <source>
        <dbReference type="ARBA" id="ARBA00022448"/>
    </source>
</evidence>
<keyword evidence="4" id="KW-0630">Potassium</keyword>
<dbReference type="InterPro" id="IPR036291">
    <property type="entry name" value="NAD(P)-bd_dom_sf"/>
</dbReference>
<gene>
    <name evidence="9" type="ORF">C1877_00645</name>
</gene>
<dbReference type="EMBL" id="PPTS01000001">
    <property type="protein sequence ID" value="RDB66989.1"/>
    <property type="molecule type" value="Genomic_DNA"/>
</dbReference>